<keyword evidence="7" id="KW-1185">Reference proteome</keyword>
<dbReference type="Proteomes" id="UP001342631">
    <property type="component" value="Unassembled WGS sequence"/>
</dbReference>
<dbReference type="InterPro" id="IPR028998">
    <property type="entry name" value="RimP_C"/>
</dbReference>
<comment type="caution">
    <text evidence="6">The sequence shown here is derived from an EMBL/GenBank/DDBJ whole genome shotgun (WGS) entry which is preliminary data.</text>
</comment>
<dbReference type="Pfam" id="PF17384">
    <property type="entry name" value="DUF150_C"/>
    <property type="match status" value="1"/>
</dbReference>
<dbReference type="PANTHER" id="PTHR33867:SF1">
    <property type="entry name" value="RIBOSOME MATURATION FACTOR RIMP"/>
    <property type="match status" value="1"/>
</dbReference>
<comment type="subcellular location">
    <subcellularLocation>
        <location evidence="3">Cytoplasm</location>
    </subcellularLocation>
</comment>
<evidence type="ECO:0000313" key="6">
    <source>
        <dbReference type="EMBL" id="GMU08714.1"/>
    </source>
</evidence>
<sequence>METRFLAMESKNIKQTVEEKAASLLDPIVANEGLELLDVEYVREREGWVLRLFIDKPGGRVGLEECSQVSRAVDPVLDVEDFIPQEYNLEVSSPGVNRPLKKPAHFERVKGQKVKVKTFGPLGEPPRKNFSGTLTDVAADAISVDVEGGGVFVIPFKDIAKAHLEFEF</sequence>
<protein>
    <recommendedName>
        <fullName evidence="3">Ribosome maturation factor RimP</fullName>
    </recommendedName>
</protein>
<dbReference type="CDD" id="cd01734">
    <property type="entry name" value="YlxS_C"/>
    <property type="match status" value="1"/>
</dbReference>
<proteinExistence type="inferred from homology"/>
<evidence type="ECO:0000256" key="1">
    <source>
        <dbReference type="ARBA" id="ARBA00022490"/>
    </source>
</evidence>
<reference evidence="6 7" key="1">
    <citation type="journal article" date="2024" name="Arch. Microbiol.">
        <title>Corallococcus caeni sp. nov., a novel myxobacterium isolated from activated sludge.</title>
        <authorList>
            <person name="Tomita S."/>
            <person name="Nakai R."/>
            <person name="Kuroda K."/>
            <person name="Kurashita H."/>
            <person name="Hatamoto M."/>
            <person name="Yamaguchi T."/>
            <person name="Narihiro T."/>
        </authorList>
    </citation>
    <scope>NUCLEOTIDE SEQUENCE [LARGE SCALE GENOMIC DNA]</scope>
    <source>
        <strain evidence="6 7">NO1</strain>
    </source>
</reference>
<dbReference type="PANTHER" id="PTHR33867">
    <property type="entry name" value="RIBOSOME MATURATION FACTOR RIMP"/>
    <property type="match status" value="1"/>
</dbReference>
<feature type="domain" description="Ribosome maturation factor RimP N-terminal" evidence="4">
    <location>
        <begin position="24"/>
        <end position="96"/>
    </location>
</feature>
<name>A0ABQ6QYL5_9BACT</name>
<dbReference type="InterPro" id="IPR035956">
    <property type="entry name" value="RimP_N_sf"/>
</dbReference>
<dbReference type="InterPro" id="IPR028989">
    <property type="entry name" value="RimP_N"/>
</dbReference>
<keyword evidence="2 3" id="KW-0690">Ribosome biogenesis</keyword>
<comment type="function">
    <text evidence="3">Required for maturation of 30S ribosomal subunits.</text>
</comment>
<evidence type="ECO:0000259" key="5">
    <source>
        <dbReference type="Pfam" id="PF17384"/>
    </source>
</evidence>
<dbReference type="SUPFAM" id="SSF75420">
    <property type="entry name" value="YhbC-like, N-terminal domain"/>
    <property type="match status" value="1"/>
</dbReference>
<evidence type="ECO:0000313" key="7">
    <source>
        <dbReference type="Proteomes" id="UP001342631"/>
    </source>
</evidence>
<accession>A0ABQ6QYL5</accession>
<dbReference type="InterPro" id="IPR003728">
    <property type="entry name" value="Ribosome_maturation_RimP"/>
</dbReference>
<feature type="domain" description="Ribosome maturation factor RimP C-terminal" evidence="5">
    <location>
        <begin position="100"/>
        <end position="168"/>
    </location>
</feature>
<evidence type="ECO:0000259" key="4">
    <source>
        <dbReference type="Pfam" id="PF02576"/>
    </source>
</evidence>
<evidence type="ECO:0000256" key="3">
    <source>
        <dbReference type="HAMAP-Rule" id="MF_01077"/>
    </source>
</evidence>
<dbReference type="InterPro" id="IPR036847">
    <property type="entry name" value="RimP_C_sf"/>
</dbReference>
<comment type="similarity">
    <text evidence="3">Belongs to the RimP family.</text>
</comment>
<gene>
    <name evidence="3 6" type="primary">rimP</name>
    <name evidence="6" type="ORF">ASNO1_49670</name>
</gene>
<dbReference type="SUPFAM" id="SSF74942">
    <property type="entry name" value="YhbC-like, C-terminal domain"/>
    <property type="match status" value="1"/>
</dbReference>
<dbReference type="Gene3D" id="3.30.300.70">
    <property type="entry name" value="RimP-like superfamily, N-terminal"/>
    <property type="match status" value="1"/>
</dbReference>
<dbReference type="Pfam" id="PF02576">
    <property type="entry name" value="RimP_N"/>
    <property type="match status" value="1"/>
</dbReference>
<evidence type="ECO:0000256" key="2">
    <source>
        <dbReference type="ARBA" id="ARBA00022517"/>
    </source>
</evidence>
<dbReference type="Gene3D" id="2.30.30.180">
    <property type="entry name" value="Ribosome maturation factor RimP, C-terminal domain"/>
    <property type="match status" value="1"/>
</dbReference>
<dbReference type="EMBL" id="BTTX01000004">
    <property type="protein sequence ID" value="GMU08714.1"/>
    <property type="molecule type" value="Genomic_DNA"/>
</dbReference>
<dbReference type="HAMAP" id="MF_01077">
    <property type="entry name" value="RimP"/>
    <property type="match status" value="1"/>
</dbReference>
<keyword evidence="1 3" id="KW-0963">Cytoplasm</keyword>
<organism evidence="6 7">
    <name type="scientific">Corallococcus caeni</name>
    <dbReference type="NCBI Taxonomy" id="3082388"/>
    <lineage>
        <taxon>Bacteria</taxon>
        <taxon>Pseudomonadati</taxon>
        <taxon>Myxococcota</taxon>
        <taxon>Myxococcia</taxon>
        <taxon>Myxococcales</taxon>
        <taxon>Cystobacterineae</taxon>
        <taxon>Myxococcaceae</taxon>
        <taxon>Corallococcus</taxon>
    </lineage>
</organism>